<accession>A0A1V8SLC6</accession>
<dbReference type="AlphaFoldDB" id="A0A1V8SLC6"/>
<reference evidence="2" key="1">
    <citation type="submission" date="2017-03" db="EMBL/GenBank/DDBJ databases">
        <title>Genomes of endolithic fungi from Antarctica.</title>
        <authorList>
            <person name="Coleine C."/>
            <person name="Masonjones S."/>
            <person name="Stajich J.E."/>
        </authorList>
    </citation>
    <scope>NUCLEOTIDE SEQUENCE [LARGE SCALE GENOMIC DNA]</scope>
    <source>
        <strain evidence="2">CCFEE 5527</strain>
    </source>
</reference>
<evidence type="ECO:0000313" key="2">
    <source>
        <dbReference type="Proteomes" id="UP000192596"/>
    </source>
</evidence>
<comment type="caution">
    <text evidence="1">The sequence shown here is derived from an EMBL/GenBank/DDBJ whole genome shotgun (WGS) entry which is preliminary data.</text>
</comment>
<keyword evidence="2" id="KW-1185">Reference proteome</keyword>
<name>A0A1V8SLC6_9PEZI</name>
<sequence>MKTFVAKFIEVRKYRKNILRMLSTTPDAILDHETVYFTKEMKSGYEAGANIRGTGQKALLVHELDGHFKDKRPYEKALAELKRHVVEDSKSFKAVEDLTTKKSATFTKVQPRMPIRLVLSTERAKLAGAAQKLADIRAKYPEVQGEDLTTVQTNGL</sequence>
<gene>
    <name evidence="1" type="ORF">B0A48_14169</name>
</gene>
<proteinExistence type="predicted"/>
<organism evidence="1 2">
    <name type="scientific">Cryoendolithus antarcticus</name>
    <dbReference type="NCBI Taxonomy" id="1507870"/>
    <lineage>
        <taxon>Eukaryota</taxon>
        <taxon>Fungi</taxon>
        <taxon>Dikarya</taxon>
        <taxon>Ascomycota</taxon>
        <taxon>Pezizomycotina</taxon>
        <taxon>Dothideomycetes</taxon>
        <taxon>Dothideomycetidae</taxon>
        <taxon>Cladosporiales</taxon>
        <taxon>Cladosporiaceae</taxon>
        <taxon>Cryoendolithus</taxon>
    </lineage>
</organism>
<dbReference type="EMBL" id="NAJO01000037">
    <property type="protein sequence ID" value="OQN99964.1"/>
    <property type="molecule type" value="Genomic_DNA"/>
</dbReference>
<protein>
    <submittedName>
        <fullName evidence="1">Uncharacterized protein</fullName>
    </submittedName>
</protein>
<dbReference type="InParanoid" id="A0A1V8SLC6"/>
<dbReference type="Proteomes" id="UP000192596">
    <property type="component" value="Unassembled WGS sequence"/>
</dbReference>
<evidence type="ECO:0000313" key="1">
    <source>
        <dbReference type="EMBL" id="OQN99964.1"/>
    </source>
</evidence>